<evidence type="ECO:0000313" key="3">
    <source>
        <dbReference type="Proteomes" id="UP000287033"/>
    </source>
</evidence>
<reference evidence="2 3" key="1">
    <citation type="journal article" date="2018" name="Nat. Ecol. Evol.">
        <title>Shark genomes provide insights into elasmobranch evolution and the origin of vertebrates.</title>
        <authorList>
            <person name="Hara Y"/>
            <person name="Yamaguchi K"/>
            <person name="Onimaru K"/>
            <person name="Kadota M"/>
            <person name="Koyanagi M"/>
            <person name="Keeley SD"/>
            <person name="Tatsumi K"/>
            <person name="Tanaka K"/>
            <person name="Motone F"/>
            <person name="Kageyama Y"/>
            <person name="Nozu R"/>
            <person name="Adachi N"/>
            <person name="Nishimura O"/>
            <person name="Nakagawa R"/>
            <person name="Tanegashima C"/>
            <person name="Kiyatake I"/>
            <person name="Matsumoto R"/>
            <person name="Murakumo K"/>
            <person name="Nishida K"/>
            <person name="Terakita A"/>
            <person name="Kuratani S"/>
            <person name="Sato K"/>
            <person name="Hyodo S Kuraku.S."/>
        </authorList>
    </citation>
    <scope>NUCLEOTIDE SEQUENCE [LARGE SCALE GENOMIC DNA]</scope>
</reference>
<accession>A0A401TCY1</accession>
<keyword evidence="1" id="KW-0472">Membrane</keyword>
<protein>
    <submittedName>
        <fullName evidence="2">Uncharacterized protein</fullName>
    </submittedName>
</protein>
<dbReference type="EMBL" id="BEZZ01046276">
    <property type="protein sequence ID" value="GCC40516.1"/>
    <property type="molecule type" value="Genomic_DNA"/>
</dbReference>
<sequence length="69" mass="7830">MNAVGNGVSGTALIDRTIQMRKEAQARKVMLLWGLLNVGLAGMIYMEMTGKLLCKFYNISYWPLWYIGE</sequence>
<comment type="caution">
    <text evidence="2">The sequence shown here is derived from an EMBL/GenBank/DDBJ whole genome shotgun (WGS) entry which is preliminary data.</text>
</comment>
<organism evidence="2 3">
    <name type="scientific">Chiloscyllium punctatum</name>
    <name type="common">Brownbanded bambooshark</name>
    <name type="synonym">Hemiscyllium punctatum</name>
    <dbReference type="NCBI Taxonomy" id="137246"/>
    <lineage>
        <taxon>Eukaryota</taxon>
        <taxon>Metazoa</taxon>
        <taxon>Chordata</taxon>
        <taxon>Craniata</taxon>
        <taxon>Vertebrata</taxon>
        <taxon>Chondrichthyes</taxon>
        <taxon>Elasmobranchii</taxon>
        <taxon>Galeomorphii</taxon>
        <taxon>Galeoidea</taxon>
        <taxon>Orectolobiformes</taxon>
        <taxon>Hemiscylliidae</taxon>
        <taxon>Chiloscyllium</taxon>
    </lineage>
</organism>
<keyword evidence="1" id="KW-1133">Transmembrane helix</keyword>
<name>A0A401TCY1_CHIPU</name>
<evidence type="ECO:0000256" key="1">
    <source>
        <dbReference type="SAM" id="Phobius"/>
    </source>
</evidence>
<dbReference type="Proteomes" id="UP000287033">
    <property type="component" value="Unassembled WGS sequence"/>
</dbReference>
<evidence type="ECO:0000313" key="2">
    <source>
        <dbReference type="EMBL" id="GCC40516.1"/>
    </source>
</evidence>
<dbReference type="InterPro" id="IPR019176">
    <property type="entry name" value="Cytochrome_B561-rel"/>
</dbReference>
<gene>
    <name evidence="2" type="ORF">chiPu_0024791</name>
</gene>
<dbReference type="AlphaFoldDB" id="A0A401TCY1"/>
<keyword evidence="3" id="KW-1185">Reference proteome</keyword>
<feature type="transmembrane region" description="Helical" evidence="1">
    <location>
        <begin position="29"/>
        <end position="46"/>
    </location>
</feature>
<proteinExistence type="predicted"/>
<keyword evidence="1" id="KW-0812">Transmembrane</keyword>
<dbReference type="STRING" id="137246.A0A401TCY1"/>
<dbReference type="OrthoDB" id="509821at2759"/>
<dbReference type="Pfam" id="PF09786">
    <property type="entry name" value="CytochromB561_N"/>
    <property type="match status" value="1"/>
</dbReference>